<dbReference type="Proteomes" id="UP000823896">
    <property type="component" value="Unassembled WGS sequence"/>
</dbReference>
<organism evidence="1 2">
    <name type="scientific">Candidatus Merdibacter merdavium</name>
    <dbReference type="NCBI Taxonomy" id="2838692"/>
    <lineage>
        <taxon>Bacteria</taxon>
        <taxon>Bacillati</taxon>
        <taxon>Bacillota</taxon>
        <taxon>Erysipelotrichia</taxon>
        <taxon>Erysipelotrichales</taxon>
        <taxon>Erysipelotrichaceae</taxon>
        <taxon>Merdibacter</taxon>
    </lineage>
</organism>
<protein>
    <submittedName>
        <fullName evidence="1">Vitamin B12 dependent methionine synthase</fullName>
    </submittedName>
</protein>
<evidence type="ECO:0000313" key="1">
    <source>
        <dbReference type="EMBL" id="HJC36065.1"/>
    </source>
</evidence>
<dbReference type="GO" id="GO:0008705">
    <property type="term" value="F:methionine synthase activity"/>
    <property type="evidence" value="ECO:0007669"/>
    <property type="project" value="InterPro"/>
</dbReference>
<gene>
    <name evidence="1" type="ORF">H9702_02915</name>
</gene>
<proteinExistence type="predicted"/>
<dbReference type="EMBL" id="DWWM01000016">
    <property type="protein sequence ID" value="HJC36065.1"/>
    <property type="molecule type" value="Genomic_DNA"/>
</dbReference>
<reference evidence="1" key="1">
    <citation type="journal article" date="2021" name="PeerJ">
        <title>Extensive microbial diversity within the chicken gut microbiome revealed by metagenomics and culture.</title>
        <authorList>
            <person name="Gilroy R."/>
            <person name="Ravi A."/>
            <person name="Getino M."/>
            <person name="Pursley I."/>
            <person name="Horton D.L."/>
            <person name="Alikhan N.F."/>
            <person name="Baker D."/>
            <person name="Gharbi K."/>
            <person name="Hall N."/>
            <person name="Watson M."/>
            <person name="Adriaenssens E.M."/>
            <person name="Foster-Nyarko E."/>
            <person name="Jarju S."/>
            <person name="Secka A."/>
            <person name="Antonio M."/>
            <person name="Oren A."/>
            <person name="Chaudhuri R.R."/>
            <person name="La Ragione R."/>
            <person name="Hildebrand F."/>
            <person name="Pallen M.J."/>
        </authorList>
    </citation>
    <scope>NUCLEOTIDE SEQUENCE</scope>
    <source>
        <strain evidence="1">CHK187-11901</strain>
    </source>
</reference>
<accession>A0A9D2NRL6</accession>
<dbReference type="AlphaFoldDB" id="A0A9D2NRL6"/>
<evidence type="ECO:0000313" key="2">
    <source>
        <dbReference type="Proteomes" id="UP000823896"/>
    </source>
</evidence>
<dbReference type="SUPFAM" id="SSF56507">
    <property type="entry name" value="Methionine synthase activation domain-like"/>
    <property type="match status" value="1"/>
</dbReference>
<reference evidence="1" key="2">
    <citation type="submission" date="2021-04" db="EMBL/GenBank/DDBJ databases">
        <authorList>
            <person name="Gilroy R."/>
        </authorList>
    </citation>
    <scope>NUCLEOTIDE SEQUENCE</scope>
    <source>
        <strain evidence="1">CHK187-11901</strain>
    </source>
</reference>
<sequence>MLIERTLRYLGWRGALDEPMRQLLDSCAQEVRTLRPSFAHARFSLSHDPLRLSEAGIVLPSAQLDRSFRMCDACEVVGITLGAEAERLVRYYALIDMARMSVLDAMLSAWVEECCDESERQIITETRTARLCPGYGDIPLALNEPLGAALSLPRIGLYVKAGGALSPQKSMIGLIGIGDVGQPKSCGSCIRSNDCEYRKRGERCYASD</sequence>
<dbReference type="InterPro" id="IPR037010">
    <property type="entry name" value="VitB12-dep_Met_synth_activ_sf"/>
</dbReference>
<comment type="caution">
    <text evidence="1">The sequence shown here is derived from an EMBL/GenBank/DDBJ whole genome shotgun (WGS) entry which is preliminary data.</text>
</comment>
<name>A0A9D2NRL6_9FIRM</name>
<dbReference type="Gene3D" id="3.40.109.40">
    <property type="match status" value="1"/>
</dbReference>